<reference evidence="2 3" key="1">
    <citation type="submission" date="2015-07" db="EMBL/GenBank/DDBJ databases">
        <authorList>
            <person name="Noorani M."/>
        </authorList>
    </citation>
    <scope>NUCLEOTIDE SEQUENCE [LARGE SCALE GENOMIC DNA]</scope>
    <source>
        <strain evidence="2 3">NRRL B-24567</strain>
    </source>
</reference>
<dbReference type="Proteomes" id="UP000037773">
    <property type="component" value="Unassembled WGS sequence"/>
</dbReference>
<sequence length="63" mass="6164">MGQAPAADRTAGAVDAPSGPRAVVCPFATAVCAVGTHRGERGRRPGAVTAGSPAPVPLELSRA</sequence>
<feature type="region of interest" description="Disordered" evidence="1">
    <location>
        <begin position="37"/>
        <end position="63"/>
    </location>
</feature>
<dbReference type="EMBL" id="LGCN01000224">
    <property type="protein sequence ID" value="KOT33284.1"/>
    <property type="molecule type" value="Genomic_DNA"/>
</dbReference>
<organism evidence="2 3">
    <name type="scientific">Streptomyces caelestis</name>
    <dbReference type="NCBI Taxonomy" id="36816"/>
    <lineage>
        <taxon>Bacteria</taxon>
        <taxon>Bacillati</taxon>
        <taxon>Actinomycetota</taxon>
        <taxon>Actinomycetes</taxon>
        <taxon>Kitasatosporales</taxon>
        <taxon>Streptomycetaceae</taxon>
        <taxon>Streptomyces</taxon>
    </lineage>
</organism>
<gene>
    <name evidence="2" type="ORF">ADK41_28195</name>
</gene>
<feature type="region of interest" description="Disordered" evidence="1">
    <location>
        <begin position="1"/>
        <end position="20"/>
    </location>
</feature>
<comment type="caution">
    <text evidence="2">The sequence shown here is derived from an EMBL/GenBank/DDBJ whole genome shotgun (WGS) entry which is preliminary data.</text>
</comment>
<proteinExistence type="predicted"/>
<keyword evidence="3" id="KW-1185">Reference proteome</keyword>
<protein>
    <submittedName>
        <fullName evidence="2">Uncharacterized protein</fullName>
    </submittedName>
</protein>
<dbReference type="AlphaFoldDB" id="A0A0M8QHY3"/>
<evidence type="ECO:0000313" key="2">
    <source>
        <dbReference type="EMBL" id="KOT33284.1"/>
    </source>
</evidence>
<evidence type="ECO:0000313" key="3">
    <source>
        <dbReference type="Proteomes" id="UP000037773"/>
    </source>
</evidence>
<name>A0A0M8QHY3_9ACTN</name>
<accession>A0A0M8QHY3</accession>
<evidence type="ECO:0000256" key="1">
    <source>
        <dbReference type="SAM" id="MobiDB-lite"/>
    </source>
</evidence>